<dbReference type="Gene3D" id="1.20.58.310">
    <property type="entry name" value="Polyphosphate kinase N-terminal domain"/>
    <property type="match status" value="1"/>
</dbReference>
<dbReference type="InterPro" id="IPR024953">
    <property type="entry name" value="PP_kinase_middle"/>
</dbReference>
<dbReference type="PANTHER" id="PTHR30218:SF0">
    <property type="entry name" value="POLYPHOSPHATE KINASE"/>
    <property type="match status" value="1"/>
</dbReference>
<dbReference type="GO" id="GO:0008976">
    <property type="term" value="F:polyphosphate kinase activity"/>
    <property type="evidence" value="ECO:0007669"/>
    <property type="project" value="UniProtKB-EC"/>
</dbReference>
<evidence type="ECO:0000259" key="7">
    <source>
        <dbReference type="Pfam" id="PF02503"/>
    </source>
</evidence>
<dbReference type="InterPro" id="IPR003414">
    <property type="entry name" value="PP_kinase"/>
</dbReference>
<dbReference type="PANTHER" id="PTHR30218">
    <property type="entry name" value="POLYPHOSPHATE KINASE"/>
    <property type="match status" value="1"/>
</dbReference>
<accession>A0A1I7EUZ5</accession>
<dbReference type="EMBL" id="FPBT01000001">
    <property type="protein sequence ID" value="SFU27741.1"/>
    <property type="molecule type" value="Genomic_DNA"/>
</dbReference>
<dbReference type="RefSeq" id="WP_090468974.1">
    <property type="nucleotide sequence ID" value="NZ_FOWF01000002.1"/>
</dbReference>
<dbReference type="Pfam" id="PF13089">
    <property type="entry name" value="PP_kinase_N"/>
    <property type="match status" value="1"/>
</dbReference>
<organism evidence="9 10">
    <name type="scientific">Eubacterium pyruvativorans</name>
    <dbReference type="NCBI Taxonomy" id="155865"/>
    <lineage>
        <taxon>Bacteria</taxon>
        <taxon>Bacillati</taxon>
        <taxon>Bacillota</taxon>
        <taxon>Clostridia</taxon>
        <taxon>Eubacteriales</taxon>
        <taxon>Eubacteriaceae</taxon>
        <taxon>Eubacterium</taxon>
    </lineage>
</organism>
<dbReference type="SUPFAM" id="SSF143724">
    <property type="entry name" value="PHP14-like"/>
    <property type="match status" value="1"/>
</dbReference>
<gene>
    <name evidence="9" type="ORF">SAMN05216508_1015</name>
</gene>
<dbReference type="Proteomes" id="UP000198817">
    <property type="component" value="Unassembled WGS sequence"/>
</dbReference>
<feature type="domain" description="Polyphosphate kinase N-terminal" evidence="8">
    <location>
        <begin position="12"/>
        <end position="116"/>
    </location>
</feature>
<dbReference type="GO" id="GO:0009358">
    <property type="term" value="C:polyphosphate kinase complex"/>
    <property type="evidence" value="ECO:0007669"/>
    <property type="project" value="InterPro"/>
</dbReference>
<sequence length="307" mass="35598">MSKKPRKSEYMQNRELSWLKFNERVMDESVDPSVPLLERLRFLTIFTTNLDEFFMVRVGSLIDMLPLGEDARDNKTGYTPREQLNTIYSETRTLYKKRDELFRNLIAELKTRDIHYLEYPELTPAEQEFAENYFSHEIMPLLTPQIVDKLHPFPQLQNKSIAIGVLLKGAGKKPVPALLSLPSVTPEILYLPGSGIRFVSTGDLLYEFSDAMFSTYEVIEKVKLSITRNADIHAEDEDLELSSDFRNLMKKMLRDRRHLAPVRLELSHEISDDARHFLTDKLGLTEDQIFYTSAPMKLDFAYPLGIN</sequence>
<evidence type="ECO:0000256" key="3">
    <source>
        <dbReference type="ARBA" id="ARBA00022679"/>
    </source>
</evidence>
<keyword evidence="3" id="KW-0808">Transferase</keyword>
<dbReference type="InterPro" id="IPR036832">
    <property type="entry name" value="PPK_N_dom_sf"/>
</dbReference>
<keyword evidence="10" id="KW-1185">Reference proteome</keyword>
<reference evidence="9 10" key="1">
    <citation type="submission" date="2016-10" db="EMBL/GenBank/DDBJ databases">
        <authorList>
            <person name="de Groot N.N."/>
        </authorList>
    </citation>
    <scope>NUCLEOTIDE SEQUENCE [LARGE SCALE GENOMIC DNA]</scope>
    <source>
        <strain evidence="9 10">KHGC13</strain>
    </source>
</reference>
<feature type="domain" description="Polyphosphate kinase middle" evidence="7">
    <location>
        <begin position="126"/>
        <end position="301"/>
    </location>
</feature>
<evidence type="ECO:0000313" key="9">
    <source>
        <dbReference type="EMBL" id="SFU27741.1"/>
    </source>
</evidence>
<keyword evidence="6" id="KW-0067">ATP-binding</keyword>
<evidence type="ECO:0000256" key="2">
    <source>
        <dbReference type="ARBA" id="ARBA00022553"/>
    </source>
</evidence>
<proteinExistence type="predicted"/>
<dbReference type="STRING" id="155865.SAMN05216515_1025"/>
<name>A0A1I7EUZ5_9FIRM</name>
<dbReference type="GO" id="GO:0005524">
    <property type="term" value="F:ATP binding"/>
    <property type="evidence" value="ECO:0007669"/>
    <property type="project" value="UniProtKB-KW"/>
</dbReference>
<dbReference type="InterPro" id="IPR036830">
    <property type="entry name" value="PP_kinase_middle_dom_sf"/>
</dbReference>
<dbReference type="AlphaFoldDB" id="A0A1I7EUZ5"/>
<keyword evidence="5 9" id="KW-0418">Kinase</keyword>
<evidence type="ECO:0000256" key="4">
    <source>
        <dbReference type="ARBA" id="ARBA00022741"/>
    </source>
</evidence>
<dbReference type="EC" id="2.7.4.1" evidence="1"/>
<dbReference type="SUPFAM" id="SSF140356">
    <property type="entry name" value="PPK N-terminal domain-like"/>
    <property type="match status" value="1"/>
</dbReference>
<evidence type="ECO:0000256" key="6">
    <source>
        <dbReference type="ARBA" id="ARBA00022840"/>
    </source>
</evidence>
<dbReference type="OrthoDB" id="9761456at2"/>
<dbReference type="Gene3D" id="3.30.1840.10">
    <property type="entry name" value="Polyphosphate kinase middle domain"/>
    <property type="match status" value="1"/>
</dbReference>
<dbReference type="GO" id="GO:0006799">
    <property type="term" value="P:polyphosphate biosynthetic process"/>
    <property type="evidence" value="ECO:0007669"/>
    <property type="project" value="InterPro"/>
</dbReference>
<evidence type="ECO:0000259" key="8">
    <source>
        <dbReference type="Pfam" id="PF13089"/>
    </source>
</evidence>
<evidence type="ECO:0000256" key="5">
    <source>
        <dbReference type="ARBA" id="ARBA00022777"/>
    </source>
</evidence>
<dbReference type="InterPro" id="IPR025198">
    <property type="entry name" value="PPK_N_dom"/>
</dbReference>
<keyword evidence="2" id="KW-0597">Phosphoprotein</keyword>
<dbReference type="Pfam" id="PF02503">
    <property type="entry name" value="PP_kinase"/>
    <property type="match status" value="1"/>
</dbReference>
<protein>
    <recommendedName>
        <fullName evidence="1">ATP-polyphosphate phosphotransferase</fullName>
        <ecNumber evidence="1">2.7.4.1</ecNumber>
    </recommendedName>
</protein>
<keyword evidence="4" id="KW-0547">Nucleotide-binding</keyword>
<evidence type="ECO:0000313" key="10">
    <source>
        <dbReference type="Proteomes" id="UP000198817"/>
    </source>
</evidence>
<evidence type="ECO:0000256" key="1">
    <source>
        <dbReference type="ARBA" id="ARBA00012960"/>
    </source>
</evidence>